<organism evidence="2 3">
    <name type="scientific">Athelia psychrophila</name>
    <dbReference type="NCBI Taxonomy" id="1759441"/>
    <lineage>
        <taxon>Eukaryota</taxon>
        <taxon>Fungi</taxon>
        <taxon>Dikarya</taxon>
        <taxon>Basidiomycota</taxon>
        <taxon>Agaricomycotina</taxon>
        <taxon>Agaricomycetes</taxon>
        <taxon>Agaricomycetidae</taxon>
        <taxon>Atheliales</taxon>
        <taxon>Atheliaceae</taxon>
        <taxon>Athelia</taxon>
    </lineage>
</organism>
<feature type="non-terminal residue" evidence="2">
    <location>
        <position position="121"/>
    </location>
</feature>
<name>A0A167US44_9AGAM</name>
<feature type="compositionally biased region" description="Polar residues" evidence="1">
    <location>
        <begin position="98"/>
        <end position="108"/>
    </location>
</feature>
<dbReference type="EMBL" id="KV417944">
    <property type="protein sequence ID" value="KZP04236.1"/>
    <property type="molecule type" value="Genomic_DNA"/>
</dbReference>
<proteinExistence type="predicted"/>
<protein>
    <submittedName>
        <fullName evidence="2">Uncharacterized protein</fullName>
    </submittedName>
</protein>
<evidence type="ECO:0000313" key="2">
    <source>
        <dbReference type="EMBL" id="KZP04236.1"/>
    </source>
</evidence>
<sequence length="121" mass="13510">MGSTRYPQWHSYSAGAFIVYLLSRDFEIHKTALRKSIRAGSFRGYSKSSTLDLIRILKPHSSRKSIGMDSFIAIALFFNKFEAEAQISGDEVKGRSGSGSCFTNQSEVLTEMYESPGGQQR</sequence>
<feature type="region of interest" description="Disordered" evidence="1">
    <location>
        <begin position="89"/>
        <end position="121"/>
    </location>
</feature>
<gene>
    <name evidence="2" type="ORF">FIBSPDRAFT_878711</name>
</gene>
<evidence type="ECO:0000313" key="3">
    <source>
        <dbReference type="Proteomes" id="UP000076532"/>
    </source>
</evidence>
<dbReference type="AlphaFoldDB" id="A0A167US44"/>
<keyword evidence="3" id="KW-1185">Reference proteome</keyword>
<dbReference type="Proteomes" id="UP000076532">
    <property type="component" value="Unassembled WGS sequence"/>
</dbReference>
<accession>A0A167US44</accession>
<evidence type="ECO:0000256" key="1">
    <source>
        <dbReference type="SAM" id="MobiDB-lite"/>
    </source>
</evidence>
<reference evidence="2 3" key="1">
    <citation type="journal article" date="2016" name="Mol. Biol. Evol.">
        <title>Comparative Genomics of Early-Diverging Mushroom-Forming Fungi Provides Insights into the Origins of Lignocellulose Decay Capabilities.</title>
        <authorList>
            <person name="Nagy L.G."/>
            <person name="Riley R."/>
            <person name="Tritt A."/>
            <person name="Adam C."/>
            <person name="Daum C."/>
            <person name="Floudas D."/>
            <person name="Sun H."/>
            <person name="Yadav J.S."/>
            <person name="Pangilinan J."/>
            <person name="Larsson K.H."/>
            <person name="Matsuura K."/>
            <person name="Barry K."/>
            <person name="Labutti K."/>
            <person name="Kuo R."/>
            <person name="Ohm R.A."/>
            <person name="Bhattacharya S.S."/>
            <person name="Shirouzu T."/>
            <person name="Yoshinaga Y."/>
            <person name="Martin F.M."/>
            <person name="Grigoriev I.V."/>
            <person name="Hibbett D.S."/>
        </authorList>
    </citation>
    <scope>NUCLEOTIDE SEQUENCE [LARGE SCALE GENOMIC DNA]</scope>
    <source>
        <strain evidence="2 3">CBS 109695</strain>
    </source>
</reference>